<dbReference type="VEuPathDB" id="FungiDB:MELLADRAFT_67905"/>
<sequence length="162" mass="17573">MSFSHPLHQGKEPFKPRYSVPKGLTSNTFSKRNENVVPDSDKDDKGISHHYIDNASTSGSSNGQTKPPKYNPNSPSEVNTSFSSSGNYVLNQGLKSAFKTPIMESYPGSNCMSSLPFPPSDFNSSSYLPASKAATTSPPKKRARATPKKRATRGKTLDISND</sequence>
<dbReference type="RefSeq" id="XP_007416513.1">
    <property type="nucleotide sequence ID" value="XM_007416451.1"/>
</dbReference>
<gene>
    <name evidence="2" type="ORF">MELLADRAFT_67905</name>
</gene>
<dbReference type="InParanoid" id="F4S4W3"/>
<feature type="region of interest" description="Disordered" evidence="1">
    <location>
        <begin position="1"/>
        <end position="86"/>
    </location>
</feature>
<feature type="compositionally biased region" description="Basic and acidic residues" evidence="1">
    <location>
        <begin position="31"/>
        <end position="52"/>
    </location>
</feature>
<reference evidence="3" key="1">
    <citation type="journal article" date="2011" name="Proc. Natl. Acad. Sci. U.S.A.">
        <title>Obligate biotrophy features unraveled by the genomic analysis of rust fungi.</title>
        <authorList>
            <person name="Duplessis S."/>
            <person name="Cuomo C.A."/>
            <person name="Lin Y.-C."/>
            <person name="Aerts A."/>
            <person name="Tisserant E."/>
            <person name="Veneault-Fourrey C."/>
            <person name="Joly D.L."/>
            <person name="Hacquard S."/>
            <person name="Amselem J."/>
            <person name="Cantarel B.L."/>
            <person name="Chiu R."/>
            <person name="Coutinho P.M."/>
            <person name="Feau N."/>
            <person name="Field M."/>
            <person name="Frey P."/>
            <person name="Gelhaye E."/>
            <person name="Goldberg J."/>
            <person name="Grabherr M.G."/>
            <person name="Kodira C.D."/>
            <person name="Kohler A."/>
            <person name="Kuees U."/>
            <person name="Lindquist E.A."/>
            <person name="Lucas S.M."/>
            <person name="Mago R."/>
            <person name="Mauceli E."/>
            <person name="Morin E."/>
            <person name="Murat C."/>
            <person name="Pangilinan J.L."/>
            <person name="Park R."/>
            <person name="Pearson M."/>
            <person name="Quesneville H."/>
            <person name="Rouhier N."/>
            <person name="Sakthikumar S."/>
            <person name="Salamov A.A."/>
            <person name="Schmutz J."/>
            <person name="Selles B."/>
            <person name="Shapiro H."/>
            <person name="Tanguay P."/>
            <person name="Tuskan G.A."/>
            <person name="Henrissat B."/>
            <person name="Van de Peer Y."/>
            <person name="Rouze P."/>
            <person name="Ellis J.G."/>
            <person name="Dodds P.N."/>
            <person name="Schein J.E."/>
            <person name="Zhong S."/>
            <person name="Hamelin R.C."/>
            <person name="Grigoriev I.V."/>
            <person name="Szabo L.J."/>
            <person name="Martin F."/>
        </authorList>
    </citation>
    <scope>NUCLEOTIDE SEQUENCE [LARGE SCALE GENOMIC DNA]</scope>
    <source>
        <strain evidence="3">98AG31 / pathotype 3-4-7</strain>
    </source>
</reference>
<dbReference type="KEGG" id="mlr:MELLADRAFT_67905"/>
<proteinExistence type="predicted"/>
<feature type="compositionally biased region" description="Basic residues" evidence="1">
    <location>
        <begin position="139"/>
        <end position="153"/>
    </location>
</feature>
<protein>
    <submittedName>
        <fullName evidence="2">Uncharacterized protein</fullName>
    </submittedName>
</protein>
<organism evidence="3">
    <name type="scientific">Melampsora larici-populina (strain 98AG31 / pathotype 3-4-7)</name>
    <name type="common">Poplar leaf rust fungus</name>
    <dbReference type="NCBI Taxonomy" id="747676"/>
    <lineage>
        <taxon>Eukaryota</taxon>
        <taxon>Fungi</taxon>
        <taxon>Dikarya</taxon>
        <taxon>Basidiomycota</taxon>
        <taxon>Pucciniomycotina</taxon>
        <taxon>Pucciniomycetes</taxon>
        <taxon>Pucciniales</taxon>
        <taxon>Melampsoraceae</taxon>
        <taxon>Melampsora</taxon>
    </lineage>
</organism>
<dbReference type="GeneID" id="18930929"/>
<keyword evidence="3" id="KW-1185">Reference proteome</keyword>
<dbReference type="HOGENOM" id="CLU_1635773_0_0_1"/>
<feature type="compositionally biased region" description="Polar residues" evidence="1">
    <location>
        <begin position="121"/>
        <end position="137"/>
    </location>
</feature>
<feature type="compositionally biased region" description="Polar residues" evidence="1">
    <location>
        <begin position="54"/>
        <end position="86"/>
    </location>
</feature>
<accession>F4S4W3</accession>
<feature type="region of interest" description="Disordered" evidence="1">
    <location>
        <begin position="108"/>
        <end position="162"/>
    </location>
</feature>
<evidence type="ECO:0000313" key="2">
    <source>
        <dbReference type="EMBL" id="EGG00314.1"/>
    </source>
</evidence>
<name>F4S4W3_MELLP</name>
<dbReference type="Proteomes" id="UP000001072">
    <property type="component" value="Unassembled WGS sequence"/>
</dbReference>
<evidence type="ECO:0000256" key="1">
    <source>
        <dbReference type="SAM" id="MobiDB-lite"/>
    </source>
</evidence>
<evidence type="ECO:0000313" key="3">
    <source>
        <dbReference type="Proteomes" id="UP000001072"/>
    </source>
</evidence>
<dbReference type="EMBL" id="GL883149">
    <property type="protein sequence ID" value="EGG00314.1"/>
    <property type="molecule type" value="Genomic_DNA"/>
</dbReference>
<dbReference type="AlphaFoldDB" id="F4S4W3"/>